<sequence>MGTAIDNYIQKVTEEVKSHIQNDFNLNNIAFKNFSSFDYINFYLIYKYILNEEKDDFFISIPEDEYRPNFFASIFHSVVLIKLFQNYFYHNNHKPILQTNDLVYGKIGKENRILIVKGVGPDTLRIHLRFPKKNENGAVNTLIPFKNQTKINPNLTNGRNTVKYINAYKEFLNENFGVNFPFITDFSKRTLVIADTKFFKENDSLPVNYTNKKGKNKNELPFFNYLIECCNDFKTAKNYLFDKDYSFDEVVIIGDTKYRDCFTELLQESKWKGKAKNIIIIGTNEPSNEYPFKKWLWSNQEIRLSNNENLKIISKEVVKFEDLYNELNNFSTLIEKYKTEKNINLSFVFRYLNFFYKIIVVDSNISKGMYQEYADRLLHYFSSDNFDEELKNNFYKNDIYNPTEINECKESIIQHFKSISNTLQERNPKWETIVRKSRELQKFYLLVEKKSYDIIKNQLQKFRINNVVLVSDKRIDNKILYWEKCFNDEFNSEDKTFIIPYLNNYDTLNRLYELKGKTIILCYENIDEIVFDKLIKNKLANENSRISHKDRNSFIKTRFTLKEEYLKPNPLDSLFDLEDNFRDKSNTTNEELELPKDKILYEIVFTDGSIEKFESTKGIFLIENSVQIKTTIGEIYEGAKIRFYQNNNPEVFKKILKIFDSEGLLKSFDSYSQSWKTTLIKLLSKYRSIEDLHSKLFDNSNRINLVTFKNYFDKNSSTRFPRIKVLNAIKNHCISTGLDNELIVTDYDKFIIFSKKDHSIRQQAGRLLGSDLLDYVASDKTEKSDALTKLNDEIIEKLIETIVEKVIKQKKISNEE</sequence>
<evidence type="ECO:0000313" key="2">
    <source>
        <dbReference type="Proteomes" id="UP001500141"/>
    </source>
</evidence>
<name>A0ABP8ZZQ0_9FLAO</name>
<dbReference type="RefSeq" id="WP_264542197.1">
    <property type="nucleotide sequence ID" value="NZ_BAABIP010000017.1"/>
</dbReference>
<dbReference type="Proteomes" id="UP001500141">
    <property type="component" value="Unassembled WGS sequence"/>
</dbReference>
<proteinExistence type="predicted"/>
<keyword evidence="2" id="KW-1185">Reference proteome</keyword>
<evidence type="ECO:0000313" key="1">
    <source>
        <dbReference type="EMBL" id="GAA4769239.1"/>
    </source>
</evidence>
<organism evidence="1 2">
    <name type="scientific">Flavobacterium hankyongi</name>
    <dbReference type="NCBI Taxonomy" id="1176532"/>
    <lineage>
        <taxon>Bacteria</taxon>
        <taxon>Pseudomonadati</taxon>
        <taxon>Bacteroidota</taxon>
        <taxon>Flavobacteriia</taxon>
        <taxon>Flavobacteriales</taxon>
        <taxon>Flavobacteriaceae</taxon>
        <taxon>Flavobacterium</taxon>
    </lineage>
</organism>
<comment type="caution">
    <text evidence="1">The sequence shown here is derived from an EMBL/GenBank/DDBJ whole genome shotgun (WGS) entry which is preliminary data.</text>
</comment>
<accession>A0ABP8ZZQ0</accession>
<dbReference type="EMBL" id="BAABIP010000017">
    <property type="protein sequence ID" value="GAA4769239.1"/>
    <property type="molecule type" value="Genomic_DNA"/>
</dbReference>
<reference evidence="2" key="1">
    <citation type="journal article" date="2019" name="Int. J. Syst. Evol. Microbiol.">
        <title>The Global Catalogue of Microorganisms (GCM) 10K type strain sequencing project: providing services to taxonomists for standard genome sequencing and annotation.</title>
        <authorList>
            <consortium name="The Broad Institute Genomics Platform"/>
            <consortium name="The Broad Institute Genome Sequencing Center for Infectious Disease"/>
            <person name="Wu L."/>
            <person name="Ma J."/>
        </authorList>
    </citation>
    <scope>NUCLEOTIDE SEQUENCE [LARGE SCALE GENOMIC DNA]</scope>
    <source>
        <strain evidence="2">JCM 18198</strain>
    </source>
</reference>
<protein>
    <submittedName>
        <fullName evidence="1">Uncharacterized protein</fullName>
    </submittedName>
</protein>
<gene>
    <name evidence="1" type="ORF">GCM10023230_18970</name>
</gene>